<feature type="transmembrane region" description="Helical" evidence="10">
    <location>
        <begin position="181"/>
        <end position="203"/>
    </location>
</feature>
<evidence type="ECO:0000256" key="6">
    <source>
        <dbReference type="ARBA" id="ARBA00022989"/>
    </source>
</evidence>
<dbReference type="PANTHER" id="PTHR10906">
    <property type="entry name" value="SECY/SEC61-ALPHA FAMILY MEMBER"/>
    <property type="match status" value="1"/>
</dbReference>
<gene>
    <name evidence="10" type="primary">secY</name>
    <name evidence="12" type="ORF">MYP_1348</name>
</gene>
<evidence type="ECO:0000256" key="1">
    <source>
        <dbReference type="ARBA" id="ARBA00004141"/>
    </source>
</evidence>
<dbReference type="GO" id="GO:0005886">
    <property type="term" value="C:plasma membrane"/>
    <property type="evidence" value="ECO:0007669"/>
    <property type="project" value="UniProtKB-SubCell"/>
</dbReference>
<dbReference type="Pfam" id="PF00344">
    <property type="entry name" value="SecY"/>
    <property type="match status" value="1"/>
</dbReference>
<evidence type="ECO:0000256" key="3">
    <source>
        <dbReference type="ARBA" id="ARBA00022448"/>
    </source>
</evidence>
<feature type="transmembrane region" description="Helical" evidence="10">
    <location>
        <begin position="391"/>
        <end position="411"/>
    </location>
</feature>
<proteinExistence type="inferred from homology"/>
<feature type="transmembrane region" description="Helical" evidence="10">
    <location>
        <begin position="261"/>
        <end position="286"/>
    </location>
</feature>
<comment type="subcellular location">
    <subcellularLocation>
        <location evidence="10">Cell membrane</location>
        <topology evidence="10">Multi-pass membrane protein</topology>
    </subcellularLocation>
    <subcellularLocation>
        <location evidence="1">Membrane</location>
        <topology evidence="1">Multi-pass membrane protein</topology>
    </subcellularLocation>
</comment>
<keyword evidence="10" id="KW-1003">Cell membrane</keyword>
<dbReference type="PRINTS" id="PR00303">
    <property type="entry name" value="SECYTRNLCASE"/>
</dbReference>
<evidence type="ECO:0000256" key="10">
    <source>
        <dbReference type="HAMAP-Rule" id="MF_01465"/>
    </source>
</evidence>
<name>A0A098LB19_9BACT</name>
<dbReference type="RefSeq" id="WP_045460154.1">
    <property type="nucleotide sequence ID" value="NZ_BBLT01000002.1"/>
</dbReference>
<keyword evidence="6 10" id="KW-1133">Transmembrane helix</keyword>
<feature type="transmembrane region" description="Helical" evidence="10">
    <location>
        <begin position="209"/>
        <end position="229"/>
    </location>
</feature>
<dbReference type="STRING" id="153721.MYP_1348"/>
<evidence type="ECO:0000256" key="2">
    <source>
        <dbReference type="ARBA" id="ARBA00005751"/>
    </source>
</evidence>
<evidence type="ECO:0000256" key="8">
    <source>
        <dbReference type="ARBA" id="ARBA00023136"/>
    </source>
</evidence>
<keyword evidence="4 10" id="KW-0812">Transmembrane</keyword>
<comment type="function">
    <text evidence="10">The central subunit of the protein translocation channel SecYEG. Consists of two halves formed by TMs 1-5 and 6-10. These two domains form a lateral gate at the front which open onto the bilayer between TMs 2 and 7, and are clamped together by SecE at the back. The channel is closed by both a pore ring composed of hydrophobic SecY resides and a short helix (helix 2A) on the extracellular side of the membrane which forms a plug. The plug probably moves laterally to allow the channel to open. The ring and the pore may move independently.</text>
</comment>
<evidence type="ECO:0000256" key="4">
    <source>
        <dbReference type="ARBA" id="ARBA00022692"/>
    </source>
</evidence>
<organism evidence="12 13">
    <name type="scientific">Sporocytophaga myxococcoides</name>
    <dbReference type="NCBI Taxonomy" id="153721"/>
    <lineage>
        <taxon>Bacteria</taxon>
        <taxon>Pseudomonadati</taxon>
        <taxon>Bacteroidota</taxon>
        <taxon>Cytophagia</taxon>
        <taxon>Cytophagales</taxon>
        <taxon>Cytophagaceae</taxon>
        <taxon>Sporocytophaga</taxon>
    </lineage>
</organism>
<feature type="transmembrane region" description="Helical" evidence="10">
    <location>
        <begin position="148"/>
        <end position="169"/>
    </location>
</feature>
<evidence type="ECO:0000256" key="11">
    <source>
        <dbReference type="RuleBase" id="RU004349"/>
    </source>
</evidence>
<comment type="subunit">
    <text evidence="10">Component of the Sec protein translocase complex. Heterotrimer consisting of SecY, SecE and SecG subunits. The heterotrimers can form oligomers, although 1 heterotrimer is thought to be able to translocate proteins. Interacts with the ribosome. Interacts with SecDF, and other proteins may be involved. Interacts with SecA.</text>
</comment>
<accession>A0A098LB19</accession>
<keyword evidence="3 10" id="KW-0813">Transport</keyword>
<dbReference type="EMBL" id="BBLT01000002">
    <property type="protein sequence ID" value="GAL84120.1"/>
    <property type="molecule type" value="Genomic_DNA"/>
</dbReference>
<protein>
    <recommendedName>
        <fullName evidence="9 10">Protein translocase subunit SecY</fullName>
    </recommendedName>
</protein>
<feature type="transmembrane region" description="Helical" evidence="10">
    <location>
        <begin position="21"/>
        <end position="39"/>
    </location>
</feature>
<dbReference type="PIRSF" id="PIRSF004557">
    <property type="entry name" value="SecY"/>
    <property type="match status" value="1"/>
</dbReference>
<reference evidence="12 13" key="1">
    <citation type="submission" date="2014-09" db="EMBL/GenBank/DDBJ databases">
        <title>Sporocytophaga myxococcoides PG-01 genome sequencing.</title>
        <authorList>
            <person name="Liu L."/>
            <person name="Gao P.J."/>
            <person name="Chen G.J."/>
            <person name="Wang L.S."/>
        </authorList>
    </citation>
    <scope>NUCLEOTIDE SEQUENCE [LARGE SCALE GENOMIC DNA]</scope>
    <source>
        <strain evidence="12 13">PG-01</strain>
    </source>
</reference>
<evidence type="ECO:0000256" key="5">
    <source>
        <dbReference type="ARBA" id="ARBA00022927"/>
    </source>
</evidence>
<dbReference type="SUPFAM" id="SSF103491">
    <property type="entry name" value="Preprotein translocase SecY subunit"/>
    <property type="match status" value="1"/>
</dbReference>
<dbReference type="InterPro" id="IPR030659">
    <property type="entry name" value="SecY_CS"/>
</dbReference>
<comment type="similarity">
    <text evidence="2 10 11">Belongs to the SecY/SEC61-alpha family.</text>
</comment>
<feature type="transmembrane region" description="Helical" evidence="10">
    <location>
        <begin position="364"/>
        <end position="385"/>
    </location>
</feature>
<dbReference type="GO" id="GO:0006605">
    <property type="term" value="P:protein targeting"/>
    <property type="evidence" value="ECO:0007669"/>
    <property type="project" value="UniProtKB-UniRule"/>
</dbReference>
<keyword evidence="5 10" id="KW-0653">Protein transport</keyword>
<dbReference type="AlphaFoldDB" id="A0A098LB19"/>
<dbReference type="PROSITE" id="PS00755">
    <property type="entry name" value="SECY_1"/>
    <property type="match status" value="1"/>
</dbReference>
<dbReference type="HAMAP" id="MF_01465">
    <property type="entry name" value="SecY"/>
    <property type="match status" value="1"/>
</dbReference>
<dbReference type="GO" id="GO:0065002">
    <property type="term" value="P:intracellular protein transmembrane transport"/>
    <property type="evidence" value="ECO:0007669"/>
    <property type="project" value="UniProtKB-UniRule"/>
</dbReference>
<dbReference type="InterPro" id="IPR002208">
    <property type="entry name" value="SecY/SEC61-alpha"/>
</dbReference>
<dbReference type="GO" id="GO:0043952">
    <property type="term" value="P:protein transport by the Sec complex"/>
    <property type="evidence" value="ECO:0007669"/>
    <property type="project" value="UniProtKB-UniRule"/>
</dbReference>
<keyword evidence="13" id="KW-1185">Reference proteome</keyword>
<feature type="transmembrane region" description="Helical" evidence="10">
    <location>
        <begin position="78"/>
        <end position="98"/>
    </location>
</feature>
<keyword evidence="8 10" id="KW-0472">Membrane</keyword>
<dbReference type="Gene3D" id="1.10.3370.10">
    <property type="entry name" value="SecY subunit domain"/>
    <property type="match status" value="1"/>
</dbReference>
<evidence type="ECO:0000313" key="13">
    <source>
        <dbReference type="Proteomes" id="UP000030185"/>
    </source>
</evidence>
<dbReference type="InterPro" id="IPR023201">
    <property type="entry name" value="SecY_dom_sf"/>
</dbReference>
<dbReference type="eggNOG" id="COG0201">
    <property type="taxonomic scope" value="Bacteria"/>
</dbReference>
<comment type="caution">
    <text evidence="12">The sequence shown here is derived from an EMBL/GenBank/DDBJ whole genome shotgun (WGS) entry which is preliminary data.</text>
</comment>
<dbReference type="FunFam" id="1.10.3370.10:FF:000001">
    <property type="entry name" value="Preprotein translocase subunit SecY"/>
    <property type="match status" value="1"/>
</dbReference>
<feature type="transmembrane region" description="Helical" evidence="10">
    <location>
        <begin position="306"/>
        <end position="328"/>
    </location>
</feature>
<dbReference type="NCBIfam" id="TIGR00967">
    <property type="entry name" value="3a0501s007"/>
    <property type="match status" value="1"/>
</dbReference>
<sequence length="445" mass="48507">MKKFIQTIKNIFSIEDLRIRILNTIGFLLIFRLGSYVVLPGVDPASIEQGSNKDNILGLLDTLVGGAFSNVSIFGLGIMPYISASIVLQLLTFAVPYFQKLQKEGESGRKKINQITRVLTIFITLAQSVGYLAATVNQEMLFPGVDRAFFTISAMLILTAGTMFCMWLGEKITDKGIGNGISMLIMVGIISRFPQAIVVEGAAKGMKGALPFIIELGVLFFIVMGVVMLTQATRKIPVQYAKQVIGNKVYGGQRQYIPLKVIAAGVMPIIFAQSIMFLPAMVASMFSDTSDFAGSIGATFSDFTSWQYNLTFAVLIILFTFFYTALSVNPNQIADDMKRNGGFIPGIKPGKQTSDYIDDVLSRITLPGAVFLAALAILPAIAHVAGVTRDFSYFFGGTSLLIMVGVVLDTLQQIESYLLMRHYEGMMQSGRIKGRSENVAISSSN</sequence>
<dbReference type="Proteomes" id="UP000030185">
    <property type="component" value="Unassembled WGS sequence"/>
</dbReference>
<evidence type="ECO:0000256" key="9">
    <source>
        <dbReference type="ARBA" id="ARBA00039733"/>
    </source>
</evidence>
<dbReference type="OrthoDB" id="9809248at2"/>
<dbReference type="InterPro" id="IPR026593">
    <property type="entry name" value="SecY"/>
</dbReference>
<feature type="transmembrane region" description="Helical" evidence="10">
    <location>
        <begin position="118"/>
        <end position="136"/>
    </location>
</feature>
<keyword evidence="7 10" id="KW-0811">Translocation</keyword>
<evidence type="ECO:0000256" key="7">
    <source>
        <dbReference type="ARBA" id="ARBA00023010"/>
    </source>
</evidence>
<evidence type="ECO:0000313" key="12">
    <source>
        <dbReference type="EMBL" id="GAL84120.1"/>
    </source>
</evidence>